<keyword evidence="5" id="KW-1185">Reference proteome</keyword>
<reference evidence="4 5" key="1">
    <citation type="submission" date="2018-08" db="EMBL/GenBank/DDBJ databases">
        <title>A genome reference for cultivated species of the human gut microbiota.</title>
        <authorList>
            <person name="Zou Y."/>
            <person name="Xue W."/>
            <person name="Luo G."/>
        </authorList>
    </citation>
    <scope>NUCLEOTIDE SEQUENCE [LARGE SCALE GENOMIC DNA]</scope>
    <source>
        <strain evidence="4 5">AF37-2AT</strain>
    </source>
</reference>
<evidence type="ECO:0000256" key="2">
    <source>
        <dbReference type="SAM" id="Phobius"/>
    </source>
</evidence>
<feature type="coiled-coil region" evidence="1">
    <location>
        <begin position="199"/>
        <end position="276"/>
    </location>
</feature>
<feature type="transmembrane region" description="Helical" evidence="2">
    <location>
        <begin position="72"/>
        <end position="93"/>
    </location>
</feature>
<evidence type="ECO:0000256" key="1">
    <source>
        <dbReference type="SAM" id="Coils"/>
    </source>
</evidence>
<evidence type="ECO:0000259" key="3">
    <source>
        <dbReference type="Pfam" id="PF14501"/>
    </source>
</evidence>
<proteinExistence type="predicted"/>
<dbReference type="InterPro" id="IPR032834">
    <property type="entry name" value="NatK-like_C"/>
</dbReference>
<dbReference type="PANTHER" id="PTHR40448">
    <property type="entry name" value="TWO-COMPONENT SENSOR HISTIDINE KINASE"/>
    <property type="match status" value="1"/>
</dbReference>
<gene>
    <name evidence="4" type="ORF">DW016_08410</name>
</gene>
<dbReference type="PANTHER" id="PTHR40448:SF1">
    <property type="entry name" value="TWO-COMPONENT SENSOR HISTIDINE KINASE"/>
    <property type="match status" value="1"/>
</dbReference>
<protein>
    <submittedName>
        <fullName evidence="4">GHKL domain-containing protein</fullName>
    </submittedName>
</protein>
<organism evidence="4 5">
    <name type="scientific">Sellimonas intestinalis</name>
    <dbReference type="NCBI Taxonomy" id="1653434"/>
    <lineage>
        <taxon>Bacteria</taxon>
        <taxon>Bacillati</taxon>
        <taxon>Bacillota</taxon>
        <taxon>Clostridia</taxon>
        <taxon>Lachnospirales</taxon>
        <taxon>Lachnospiraceae</taxon>
        <taxon>Sellimonas</taxon>
    </lineage>
</organism>
<dbReference type="Proteomes" id="UP000261080">
    <property type="component" value="Unassembled WGS sequence"/>
</dbReference>
<feature type="transmembrane region" description="Helical" evidence="2">
    <location>
        <begin position="21"/>
        <end position="36"/>
    </location>
</feature>
<keyword evidence="2" id="KW-0472">Membrane</keyword>
<dbReference type="SUPFAM" id="SSF55874">
    <property type="entry name" value="ATPase domain of HSP90 chaperone/DNA topoisomerase II/histidine kinase"/>
    <property type="match status" value="1"/>
</dbReference>
<dbReference type="CDD" id="cd16935">
    <property type="entry name" value="HATPase_AgrC-ComD-like"/>
    <property type="match status" value="1"/>
</dbReference>
<evidence type="ECO:0000313" key="4">
    <source>
        <dbReference type="EMBL" id="RGE87216.1"/>
    </source>
</evidence>
<dbReference type="InterPro" id="IPR036890">
    <property type="entry name" value="HATPase_C_sf"/>
</dbReference>
<dbReference type="EMBL" id="QVLX01000004">
    <property type="protein sequence ID" value="RGE87216.1"/>
    <property type="molecule type" value="Genomic_DNA"/>
</dbReference>
<feature type="transmembrane region" description="Helical" evidence="2">
    <location>
        <begin position="165"/>
        <end position="189"/>
    </location>
</feature>
<accession>A0A3E3K2I0</accession>
<dbReference type="OrthoDB" id="9816523at2"/>
<feature type="transmembrane region" description="Helical" evidence="2">
    <location>
        <begin position="108"/>
        <end position="127"/>
    </location>
</feature>
<sequence length="418" mass="48613">MIGAYLFRTYATKLIPWKKDVLWVCFFVLLAETLTFSPISSIIKIVVELFLCAFIICRLYKISMPKGLLSMLFFIFSGVFTEMILTTGLGFLFSDLTNSDIAWQAEYYLIYHILMLLIAVVIKKTLVKIGKNFTKREDLLFSILLAALIFIFMSSVNSLLYGRDIITQISQTVGIIILLAALFLLIYFVHDSARIRLIQQKEEQQLQKLQAQYQYYEERLKDEQRVREIYHDMKNHLLVLQAQLKEIGHTGDKEKKQETEEMIAKLQNQISDYEDYVQTGNTILDVILRDKYRKAKEEIIDFHTEIDFSKGDFIDALDISTIFGNALDNAIEACEKVSEEERFITMKAREKNHFLVIHIENSAILEEEEKKTTKEDTFLHGFGLKNIQRAAEKYGGQYKRNYQNGVYMLSILIPIAEK</sequence>
<feature type="domain" description="Sensor histidine kinase NatK-like C-terminal" evidence="3">
    <location>
        <begin position="315"/>
        <end position="414"/>
    </location>
</feature>
<dbReference type="AlphaFoldDB" id="A0A3E3K2I0"/>
<dbReference type="Gene3D" id="3.30.565.10">
    <property type="entry name" value="Histidine kinase-like ATPase, C-terminal domain"/>
    <property type="match status" value="1"/>
</dbReference>
<dbReference type="GO" id="GO:0042802">
    <property type="term" value="F:identical protein binding"/>
    <property type="evidence" value="ECO:0007669"/>
    <property type="project" value="TreeGrafter"/>
</dbReference>
<feature type="transmembrane region" description="Helical" evidence="2">
    <location>
        <begin position="139"/>
        <end position="159"/>
    </location>
</feature>
<name>A0A3E3K2I0_9FIRM</name>
<keyword evidence="2" id="KW-1133">Transmembrane helix</keyword>
<dbReference type="Pfam" id="PF14501">
    <property type="entry name" value="HATPase_c_5"/>
    <property type="match status" value="1"/>
</dbReference>
<keyword evidence="1" id="KW-0175">Coiled coil</keyword>
<comment type="caution">
    <text evidence="4">The sequence shown here is derived from an EMBL/GenBank/DDBJ whole genome shotgun (WGS) entry which is preliminary data.</text>
</comment>
<feature type="transmembrane region" description="Helical" evidence="2">
    <location>
        <begin position="42"/>
        <end position="60"/>
    </location>
</feature>
<keyword evidence="2" id="KW-0812">Transmembrane</keyword>
<evidence type="ECO:0000313" key="5">
    <source>
        <dbReference type="Proteomes" id="UP000261080"/>
    </source>
</evidence>